<gene>
    <name evidence="1" type="ORF">HUW48_13955</name>
</gene>
<protein>
    <submittedName>
        <fullName evidence="1">Uncharacterized protein</fullName>
    </submittedName>
</protein>
<keyword evidence="2" id="KW-1185">Reference proteome</keyword>
<sequence length="82" mass="9606">MNLYEFFSNDHYRRAELAFTQGTLIVVRGSGAYRIYLYTIGKFFAEVWCRIEDNEVDLVRGFKSLDLLEPYLELIDLSEITG</sequence>
<dbReference type="AlphaFoldDB" id="A0A7L7L8D8"/>
<reference evidence="1 2" key="1">
    <citation type="submission" date="2020-08" db="EMBL/GenBank/DDBJ databases">
        <title>Adhaeribacter dokdonensis sp. nov., isolated from the rhizosphere of Elymus tsukushiensis, a plant native to the Dokdo Islands, Republic of Korea.</title>
        <authorList>
            <person name="Ghim S.Y."/>
        </authorList>
    </citation>
    <scope>NUCLEOTIDE SEQUENCE [LARGE SCALE GENOMIC DNA]</scope>
    <source>
        <strain evidence="1 2">KUDC8001</strain>
    </source>
</reference>
<evidence type="ECO:0000313" key="2">
    <source>
        <dbReference type="Proteomes" id="UP000514509"/>
    </source>
</evidence>
<dbReference type="RefSeq" id="WP_182411536.1">
    <property type="nucleotide sequence ID" value="NZ_CP055153.1"/>
</dbReference>
<accession>A0A7L7L8D8</accession>
<dbReference type="KEGG" id="add:HUW48_13955"/>
<dbReference type="Proteomes" id="UP000514509">
    <property type="component" value="Chromosome"/>
</dbReference>
<name>A0A7L7L8D8_9BACT</name>
<organism evidence="1 2">
    <name type="scientific">Adhaeribacter radiodurans</name>
    <dbReference type="NCBI Taxonomy" id="2745197"/>
    <lineage>
        <taxon>Bacteria</taxon>
        <taxon>Pseudomonadati</taxon>
        <taxon>Bacteroidota</taxon>
        <taxon>Cytophagia</taxon>
        <taxon>Cytophagales</taxon>
        <taxon>Hymenobacteraceae</taxon>
        <taxon>Adhaeribacter</taxon>
    </lineage>
</organism>
<proteinExistence type="predicted"/>
<evidence type="ECO:0000313" key="1">
    <source>
        <dbReference type="EMBL" id="QMU29077.1"/>
    </source>
</evidence>
<dbReference type="EMBL" id="CP055153">
    <property type="protein sequence ID" value="QMU29077.1"/>
    <property type="molecule type" value="Genomic_DNA"/>
</dbReference>